<sequence length="224" mass="24632">MASIIRNIAWIVFLQEEYDEALQYLDSKESEGKWVSPLDSTTITVTPGTIGIHNVNVVYAEEMDMSSAILCVHSHIRHVRLIIFGGVDYTSNFALGDERIGHCIINTPTTQEVDFYPSGNGITAIDERNASLLLLAVQEHIDGYPTGLYLPGDEFGQGEILYHAMYVGCSTDELCCGPEAGPRVPCMTVRGFAGYMEGEPWVSLGRDVSATVIKGIIRQINRLS</sequence>
<keyword evidence="2" id="KW-1185">Reference proteome</keyword>
<evidence type="ECO:0000313" key="2">
    <source>
        <dbReference type="Proteomes" id="UP000240493"/>
    </source>
</evidence>
<proteinExistence type="predicted"/>
<dbReference type="GO" id="GO:0009116">
    <property type="term" value="P:nucleoside metabolic process"/>
    <property type="evidence" value="ECO:0007669"/>
    <property type="project" value="InterPro"/>
</dbReference>
<dbReference type="EMBL" id="KZ679257">
    <property type="protein sequence ID" value="PTB45204.1"/>
    <property type="molecule type" value="Genomic_DNA"/>
</dbReference>
<evidence type="ECO:0000313" key="1">
    <source>
        <dbReference type="EMBL" id="PTB45204.1"/>
    </source>
</evidence>
<gene>
    <name evidence="1" type="ORF">M441DRAFT_23459</name>
</gene>
<evidence type="ECO:0008006" key="3">
    <source>
        <dbReference type="Google" id="ProtNLM"/>
    </source>
</evidence>
<dbReference type="InterPro" id="IPR035994">
    <property type="entry name" value="Nucleoside_phosphorylase_sf"/>
</dbReference>
<reference evidence="1 2" key="1">
    <citation type="submission" date="2016-07" db="EMBL/GenBank/DDBJ databases">
        <title>Multiple horizontal gene transfer events from other fungi enriched the ability of initially mycotrophic Trichoderma (Ascomycota) to feed on dead plant biomass.</title>
        <authorList>
            <consortium name="DOE Joint Genome Institute"/>
            <person name="Aerts A."/>
            <person name="Atanasova L."/>
            <person name="Chenthamara K."/>
            <person name="Zhang J."/>
            <person name="Grujic M."/>
            <person name="Henrissat B."/>
            <person name="Kuo A."/>
            <person name="Salamov A."/>
            <person name="Lipzen A."/>
            <person name="Labutti K."/>
            <person name="Barry K."/>
            <person name="Miao Y."/>
            <person name="Rahimi M.J."/>
            <person name="Shen Q."/>
            <person name="Grigoriev I.V."/>
            <person name="Kubicek C.P."/>
            <person name="Druzhinina I.S."/>
        </authorList>
    </citation>
    <scope>NUCLEOTIDE SEQUENCE [LARGE SCALE GENOMIC DNA]</scope>
    <source>
        <strain evidence="1 2">CBS 433.97</strain>
    </source>
</reference>
<protein>
    <recommendedName>
        <fullName evidence="3">Nucleoside phosphorylase domain-containing protein</fullName>
    </recommendedName>
</protein>
<dbReference type="GO" id="GO:0003824">
    <property type="term" value="F:catalytic activity"/>
    <property type="evidence" value="ECO:0007669"/>
    <property type="project" value="InterPro"/>
</dbReference>
<organism evidence="1 2">
    <name type="scientific">Trichoderma asperellum (strain ATCC 204424 / CBS 433.97 / NBRC 101777)</name>
    <dbReference type="NCBI Taxonomy" id="1042311"/>
    <lineage>
        <taxon>Eukaryota</taxon>
        <taxon>Fungi</taxon>
        <taxon>Dikarya</taxon>
        <taxon>Ascomycota</taxon>
        <taxon>Pezizomycotina</taxon>
        <taxon>Sordariomycetes</taxon>
        <taxon>Hypocreomycetidae</taxon>
        <taxon>Hypocreales</taxon>
        <taxon>Hypocreaceae</taxon>
        <taxon>Trichoderma</taxon>
    </lineage>
</organism>
<dbReference type="AlphaFoldDB" id="A0A2T3ZK68"/>
<name>A0A2T3ZK68_TRIA4</name>
<dbReference type="OrthoDB" id="10280220at2759"/>
<accession>A0A2T3ZK68</accession>
<dbReference type="Gene3D" id="3.40.50.1580">
    <property type="entry name" value="Nucleoside phosphorylase domain"/>
    <property type="match status" value="1"/>
</dbReference>
<dbReference type="Proteomes" id="UP000240493">
    <property type="component" value="Unassembled WGS sequence"/>
</dbReference>